<reference evidence="2 3" key="1">
    <citation type="submission" date="2024-04" db="EMBL/GenBank/DDBJ databases">
        <title>Draft genome sequence of Sessilibacter corallicola NBRC 116591.</title>
        <authorList>
            <person name="Miyakawa T."/>
            <person name="Kusuya Y."/>
            <person name="Miura T."/>
        </authorList>
    </citation>
    <scope>NUCLEOTIDE SEQUENCE [LARGE SCALE GENOMIC DNA]</scope>
    <source>
        <strain evidence="2 3">KU-00831-HH</strain>
    </source>
</reference>
<keyword evidence="1" id="KW-0812">Transmembrane</keyword>
<name>A0ABQ0ADX8_9GAMM</name>
<accession>A0ABQ0ADX8</accession>
<feature type="transmembrane region" description="Helical" evidence="1">
    <location>
        <begin position="21"/>
        <end position="43"/>
    </location>
</feature>
<evidence type="ECO:0000256" key="1">
    <source>
        <dbReference type="SAM" id="Phobius"/>
    </source>
</evidence>
<keyword evidence="1" id="KW-1133">Transmembrane helix</keyword>
<gene>
    <name evidence="2" type="ORF">NBRC116591_36710</name>
</gene>
<protein>
    <submittedName>
        <fullName evidence="2">Uncharacterized protein</fullName>
    </submittedName>
</protein>
<feature type="transmembrane region" description="Helical" evidence="1">
    <location>
        <begin position="152"/>
        <end position="170"/>
    </location>
</feature>
<proteinExistence type="predicted"/>
<evidence type="ECO:0000313" key="2">
    <source>
        <dbReference type="EMBL" id="GAA6169860.1"/>
    </source>
</evidence>
<keyword evidence="1" id="KW-0472">Membrane</keyword>
<evidence type="ECO:0000313" key="3">
    <source>
        <dbReference type="Proteomes" id="UP001465153"/>
    </source>
</evidence>
<comment type="caution">
    <text evidence="2">The sequence shown here is derived from an EMBL/GenBank/DDBJ whole genome shotgun (WGS) entry which is preliminary data.</text>
</comment>
<dbReference type="Proteomes" id="UP001465153">
    <property type="component" value="Unassembled WGS sequence"/>
</dbReference>
<sequence length="395" mass="43600">MLVAFTNALKTLIQRPEARGLRIAVITGLLGILAGASLSYFWISGAAHQALNSQRSVSAQSIAQITAQNAASSMFNNDLVSLRVILTRTNELPEIIGVTIHDVENRLIAQAGNVSGGRQITTHSHSIVQHEHVAGYLTVFTDKTVASNALKTWSVLFALLALAAMAVILIKQSLEHLSNRDQEKTTPDDPSDIFIDEDEPWLSDDATTSQAHIDNDKAIVLSLKSPELATLKNQLNAQTYDNVITDVSQHILSVSKLYSAKVTYFGGPLPALVFYSNHIDENCFSALCSAQLILSLAFKLNRPISLRAQIDFAFESPELEETISRTTHWDQQGYLNVNHHLVEHLSEKVEFRDGDNYWREAEDFDSSLQHLLDNQLEQLTQASTKPTAEAEAEVS</sequence>
<keyword evidence="3" id="KW-1185">Reference proteome</keyword>
<organism evidence="2 3">
    <name type="scientific">Sessilibacter corallicola</name>
    <dbReference type="NCBI Taxonomy" id="2904075"/>
    <lineage>
        <taxon>Bacteria</taxon>
        <taxon>Pseudomonadati</taxon>
        <taxon>Pseudomonadota</taxon>
        <taxon>Gammaproteobacteria</taxon>
        <taxon>Cellvibrionales</taxon>
        <taxon>Cellvibrionaceae</taxon>
        <taxon>Sessilibacter</taxon>
    </lineage>
</organism>
<dbReference type="RefSeq" id="WP_353304264.1">
    <property type="nucleotide sequence ID" value="NZ_BAABWN010000015.1"/>
</dbReference>
<dbReference type="EMBL" id="BAABWN010000015">
    <property type="protein sequence ID" value="GAA6169860.1"/>
    <property type="molecule type" value="Genomic_DNA"/>
</dbReference>